<dbReference type="Gene3D" id="3.30.40.10">
    <property type="entry name" value="Zinc/RING finger domain, C3HC4 (zinc finger)"/>
    <property type="match status" value="1"/>
</dbReference>
<evidence type="ECO:0000256" key="10">
    <source>
        <dbReference type="ARBA" id="ARBA00022833"/>
    </source>
</evidence>
<evidence type="ECO:0000256" key="7">
    <source>
        <dbReference type="ARBA" id="ARBA00022723"/>
    </source>
</evidence>
<comment type="catalytic activity">
    <reaction evidence="16">
        <text>[E2 ubiquitin-conjugating enzyme]-S-ubiquitinyl-L-cysteine + [acceptor protein]-L-cysteine = [E2 ubiquitin-conjugating enzyme]-L-cysteine + [acceptor protein]-S-ubiquitinyl-L-cysteine.</text>
        <dbReference type="EC" id="2.3.2.36"/>
    </reaction>
</comment>
<dbReference type="GO" id="GO:0016558">
    <property type="term" value="P:protein import into peroxisome matrix"/>
    <property type="evidence" value="ECO:0007669"/>
    <property type="project" value="InterPro"/>
</dbReference>
<accession>A0A8S4EIM2</accession>
<evidence type="ECO:0000259" key="19">
    <source>
        <dbReference type="PROSITE" id="PS50089"/>
    </source>
</evidence>
<dbReference type="Proteomes" id="UP000653454">
    <property type="component" value="Unassembled WGS sequence"/>
</dbReference>
<evidence type="ECO:0000256" key="15">
    <source>
        <dbReference type="ARBA" id="ARBA00032511"/>
    </source>
</evidence>
<dbReference type="SMART" id="SM00184">
    <property type="entry name" value="RING"/>
    <property type="match status" value="1"/>
</dbReference>
<keyword evidence="9" id="KW-0833">Ubl conjugation pathway</keyword>
<keyword evidence="11" id="KW-0653">Protein transport</keyword>
<dbReference type="PANTHER" id="PTHR48178">
    <property type="entry name" value="PEROXISOME BIOGENESIS FACTOR 2"/>
    <property type="match status" value="1"/>
</dbReference>
<keyword evidence="5" id="KW-0808">Transferase</keyword>
<evidence type="ECO:0000313" key="21">
    <source>
        <dbReference type="Proteomes" id="UP000653454"/>
    </source>
</evidence>
<keyword evidence="8 18" id="KW-0863">Zinc-finger</keyword>
<gene>
    <name evidence="20" type="ORF">PLXY2_LOCUS5829</name>
</gene>
<evidence type="ECO:0000256" key="12">
    <source>
        <dbReference type="ARBA" id="ARBA00022989"/>
    </source>
</evidence>
<dbReference type="PROSITE" id="PS00518">
    <property type="entry name" value="ZF_RING_1"/>
    <property type="match status" value="1"/>
</dbReference>
<evidence type="ECO:0000256" key="18">
    <source>
        <dbReference type="PROSITE-ProRule" id="PRU00175"/>
    </source>
</evidence>
<dbReference type="InterPro" id="IPR017907">
    <property type="entry name" value="Znf_RING_CS"/>
</dbReference>
<evidence type="ECO:0000256" key="11">
    <source>
        <dbReference type="ARBA" id="ARBA00022927"/>
    </source>
</evidence>
<name>A0A8S4EIM2_PLUXY</name>
<dbReference type="InterPro" id="IPR001841">
    <property type="entry name" value="Znf_RING"/>
</dbReference>
<evidence type="ECO:0000256" key="4">
    <source>
        <dbReference type="ARBA" id="ARBA00022448"/>
    </source>
</evidence>
<proteinExistence type="inferred from homology"/>
<evidence type="ECO:0000256" key="1">
    <source>
        <dbReference type="ARBA" id="ARBA00004585"/>
    </source>
</evidence>
<evidence type="ECO:0000256" key="6">
    <source>
        <dbReference type="ARBA" id="ARBA00022692"/>
    </source>
</evidence>
<organism evidence="20 21">
    <name type="scientific">Plutella xylostella</name>
    <name type="common">Diamondback moth</name>
    <name type="synonym">Plutella maculipennis</name>
    <dbReference type="NCBI Taxonomy" id="51655"/>
    <lineage>
        <taxon>Eukaryota</taxon>
        <taxon>Metazoa</taxon>
        <taxon>Ecdysozoa</taxon>
        <taxon>Arthropoda</taxon>
        <taxon>Hexapoda</taxon>
        <taxon>Insecta</taxon>
        <taxon>Pterygota</taxon>
        <taxon>Neoptera</taxon>
        <taxon>Endopterygota</taxon>
        <taxon>Lepidoptera</taxon>
        <taxon>Glossata</taxon>
        <taxon>Ditrysia</taxon>
        <taxon>Yponomeutoidea</taxon>
        <taxon>Plutellidae</taxon>
        <taxon>Plutella</taxon>
    </lineage>
</organism>
<dbReference type="GO" id="GO:0061630">
    <property type="term" value="F:ubiquitin protein ligase activity"/>
    <property type="evidence" value="ECO:0007669"/>
    <property type="project" value="UniProtKB-EC"/>
</dbReference>
<reference evidence="20" key="1">
    <citation type="submission" date="2020-11" db="EMBL/GenBank/DDBJ databases">
        <authorList>
            <person name="Whiteford S."/>
        </authorList>
    </citation>
    <scope>NUCLEOTIDE SEQUENCE</scope>
</reference>
<dbReference type="GO" id="GO:0005778">
    <property type="term" value="C:peroxisomal membrane"/>
    <property type="evidence" value="ECO:0007669"/>
    <property type="project" value="UniProtKB-SubCell"/>
</dbReference>
<sequence>MSLHYIPRVTQLDAVNLDEQVEELLKQQLHQATKYLEPGILQPILPELELLIRSWIFKYSICNNRSTFGQQMLSLSYKKDNFARSKLFWYYGYTVGLKYLKERATYSFTSNTKIQNFFHTLETFQVVGDVLNFLRFVQSGRHPVLVDFILRLEMSADKLTREDLTDFSWTRELLWHNFIELIGTVISLMNLIGVRKRLSCVLKLMWWRWHSASAPGAAAASMDVNTLCAYCSSRPVLPHTMGCSHVFCYYCVKANKDADEDFPCPKCYYQGKEIKRFVIAAS</sequence>
<comment type="similarity">
    <text evidence="3">Belongs to the pex2/pex10/pex12 family.</text>
</comment>
<evidence type="ECO:0000256" key="14">
    <source>
        <dbReference type="ARBA" id="ARBA00023140"/>
    </source>
</evidence>
<keyword evidence="14" id="KW-0576">Peroxisome</keyword>
<keyword evidence="12" id="KW-1133">Transmembrane helix</keyword>
<evidence type="ECO:0000256" key="9">
    <source>
        <dbReference type="ARBA" id="ARBA00022786"/>
    </source>
</evidence>
<dbReference type="SUPFAM" id="SSF57850">
    <property type="entry name" value="RING/U-box"/>
    <property type="match status" value="1"/>
</dbReference>
<evidence type="ECO:0000256" key="13">
    <source>
        <dbReference type="ARBA" id="ARBA00023136"/>
    </source>
</evidence>
<dbReference type="AlphaFoldDB" id="A0A8S4EIM2"/>
<dbReference type="PANTHER" id="PTHR48178:SF1">
    <property type="entry name" value="PEROXISOME BIOGENESIS FACTOR 2"/>
    <property type="match status" value="1"/>
</dbReference>
<keyword evidence="4" id="KW-0813">Transport</keyword>
<dbReference type="InterPro" id="IPR025654">
    <property type="entry name" value="PEX2/10"/>
</dbReference>
<protein>
    <recommendedName>
        <fullName evidence="17">RING-type E3 ubiquitin transferase (cysteine targeting)</fullName>
        <ecNumber evidence="17">2.3.2.36</ecNumber>
    </recommendedName>
    <alternativeName>
        <fullName evidence="15">Peroxin-2</fullName>
    </alternativeName>
</protein>
<evidence type="ECO:0000256" key="17">
    <source>
        <dbReference type="ARBA" id="ARBA00034523"/>
    </source>
</evidence>
<evidence type="ECO:0000256" key="2">
    <source>
        <dbReference type="ARBA" id="ARBA00004906"/>
    </source>
</evidence>
<keyword evidence="13" id="KW-0472">Membrane</keyword>
<keyword evidence="7" id="KW-0479">Metal-binding</keyword>
<comment type="subcellular location">
    <subcellularLocation>
        <location evidence="1">Peroxisome membrane</location>
        <topology evidence="1">Multi-pass membrane protein</topology>
    </subcellularLocation>
</comment>
<dbReference type="EC" id="2.3.2.36" evidence="17"/>
<dbReference type="InterPro" id="IPR013083">
    <property type="entry name" value="Znf_RING/FYVE/PHD"/>
</dbReference>
<feature type="domain" description="RING-type" evidence="19">
    <location>
        <begin position="228"/>
        <end position="267"/>
    </location>
</feature>
<evidence type="ECO:0000256" key="3">
    <source>
        <dbReference type="ARBA" id="ARBA00008704"/>
    </source>
</evidence>
<evidence type="ECO:0000256" key="16">
    <source>
        <dbReference type="ARBA" id="ARBA00034438"/>
    </source>
</evidence>
<keyword evidence="10" id="KW-0862">Zinc</keyword>
<keyword evidence="6" id="KW-0812">Transmembrane</keyword>
<comment type="caution">
    <text evidence="20">The sequence shown here is derived from an EMBL/GenBank/DDBJ whole genome shotgun (WGS) entry which is preliminary data.</text>
</comment>
<keyword evidence="21" id="KW-1185">Reference proteome</keyword>
<evidence type="ECO:0000256" key="8">
    <source>
        <dbReference type="ARBA" id="ARBA00022771"/>
    </source>
</evidence>
<dbReference type="InterPro" id="IPR006845">
    <property type="entry name" value="Pex_N"/>
</dbReference>
<comment type="pathway">
    <text evidence="2">Protein modification; protein ubiquitination.</text>
</comment>
<evidence type="ECO:0000313" key="20">
    <source>
        <dbReference type="EMBL" id="CAG9115824.1"/>
    </source>
</evidence>
<evidence type="ECO:0000256" key="5">
    <source>
        <dbReference type="ARBA" id="ARBA00022679"/>
    </source>
</evidence>
<dbReference type="Pfam" id="PF04757">
    <property type="entry name" value="Pex2_Pex12"/>
    <property type="match status" value="1"/>
</dbReference>
<dbReference type="GO" id="GO:0008270">
    <property type="term" value="F:zinc ion binding"/>
    <property type="evidence" value="ECO:0007669"/>
    <property type="project" value="UniProtKB-KW"/>
</dbReference>
<dbReference type="EMBL" id="CAJHNJ030000017">
    <property type="protein sequence ID" value="CAG9115824.1"/>
    <property type="molecule type" value="Genomic_DNA"/>
</dbReference>
<dbReference type="PROSITE" id="PS50089">
    <property type="entry name" value="ZF_RING_2"/>
    <property type="match status" value="1"/>
</dbReference>